<feature type="transmembrane region" description="Helical" evidence="12">
    <location>
        <begin position="23"/>
        <end position="56"/>
    </location>
</feature>
<keyword evidence="12" id="KW-1133">Transmembrane helix</keyword>
<evidence type="ECO:0000256" key="9">
    <source>
        <dbReference type="ARBA" id="ARBA00023264"/>
    </source>
</evidence>
<dbReference type="NCBIfam" id="NF003679">
    <property type="entry name" value="PRK05305.1-3"/>
    <property type="match status" value="1"/>
</dbReference>
<sequence length="238" mass="25508">MIDSLISSIRKTVVPVHREARPFLLICAVAALILFVLSSPFAWLAVLLGLWVAYFFRDPVRVTPVAPGLVVSGADGRVSSVAEAVPPPELGLGDRPLPRVSVFMNVFNVHVNRAPVSGRIARIAYRPGAFLNADLDKASEDNERNCFRIETDAGATIGVVQIAGLVARRIVCFVREGEAVVAGDRIGLIRFGSRVDHYLPPGTRPLVTVGQTAIAGETVIADLGADRAGTAERTYRVS</sequence>
<dbReference type="PANTHER" id="PTHR35809">
    <property type="entry name" value="ARCHAETIDYLSERINE DECARBOXYLASE PROENZYME-RELATED"/>
    <property type="match status" value="1"/>
</dbReference>
<dbReference type="NCBIfam" id="NF003677">
    <property type="entry name" value="PRK05305.1-1"/>
    <property type="match status" value="1"/>
</dbReference>
<dbReference type="NCBIfam" id="NF003685">
    <property type="entry name" value="PRK05305.2-5"/>
    <property type="match status" value="1"/>
</dbReference>
<comment type="function">
    <text evidence="11">Catalyzes the formation of phosphatidylethanolamine (PtdEtn) from phosphatidylserine (PtdSer).</text>
</comment>
<evidence type="ECO:0000313" key="14">
    <source>
        <dbReference type="Proteomes" id="UP000295678"/>
    </source>
</evidence>
<keyword evidence="8 11" id="KW-0456">Lyase</keyword>
<evidence type="ECO:0000256" key="12">
    <source>
        <dbReference type="SAM" id="Phobius"/>
    </source>
</evidence>
<dbReference type="AlphaFoldDB" id="A0A4R3LXR8"/>
<evidence type="ECO:0000256" key="5">
    <source>
        <dbReference type="ARBA" id="ARBA00023136"/>
    </source>
</evidence>
<evidence type="ECO:0000256" key="7">
    <source>
        <dbReference type="ARBA" id="ARBA00023209"/>
    </source>
</evidence>
<comment type="cofactor">
    <cofactor evidence="11">
        <name>pyruvate</name>
        <dbReference type="ChEBI" id="CHEBI:15361"/>
    </cofactor>
    <text evidence="11">Binds 1 pyruvoyl group covalently per subunit.</text>
</comment>
<keyword evidence="6 11" id="KW-0865">Zymogen</keyword>
<evidence type="ECO:0000256" key="3">
    <source>
        <dbReference type="ARBA" id="ARBA00022793"/>
    </source>
</evidence>
<dbReference type="RefSeq" id="WP_132807693.1">
    <property type="nucleotide sequence ID" value="NZ_SMAK01000013.1"/>
</dbReference>
<keyword evidence="10 11" id="KW-0670">Pyruvate</keyword>
<comment type="catalytic activity">
    <reaction evidence="11">
        <text>a 1,2-diacyl-sn-glycero-3-phospho-L-serine + H(+) = a 1,2-diacyl-sn-glycero-3-phosphoethanolamine + CO2</text>
        <dbReference type="Rhea" id="RHEA:20828"/>
        <dbReference type="ChEBI" id="CHEBI:15378"/>
        <dbReference type="ChEBI" id="CHEBI:16526"/>
        <dbReference type="ChEBI" id="CHEBI:57262"/>
        <dbReference type="ChEBI" id="CHEBI:64612"/>
        <dbReference type="EC" id="4.1.1.65"/>
    </reaction>
</comment>
<feature type="active site" description="Schiff-base intermediate with substrate; via pyruvic acid" evidence="11">
    <location>
        <position position="193"/>
    </location>
</feature>
<keyword evidence="4 11" id="KW-0443">Lipid metabolism</keyword>
<evidence type="ECO:0000256" key="6">
    <source>
        <dbReference type="ARBA" id="ARBA00023145"/>
    </source>
</evidence>
<feature type="modified residue" description="Pyruvic acid (Ser); by autocatalysis" evidence="11">
    <location>
        <position position="193"/>
    </location>
</feature>
<comment type="subunit">
    <text evidence="11">Heterodimer of a large membrane-associated beta subunit and a small pyruvoyl-containing alpha subunit.</text>
</comment>
<dbReference type="GO" id="GO:0006646">
    <property type="term" value="P:phosphatidylethanolamine biosynthetic process"/>
    <property type="evidence" value="ECO:0007669"/>
    <property type="project" value="UniProtKB-UniRule"/>
</dbReference>
<dbReference type="InterPro" id="IPR033175">
    <property type="entry name" value="PSD-A"/>
</dbReference>
<dbReference type="GO" id="GO:0004609">
    <property type="term" value="F:phosphatidylserine decarboxylase activity"/>
    <property type="evidence" value="ECO:0007669"/>
    <property type="project" value="UniProtKB-UniRule"/>
</dbReference>
<feature type="site" description="Cleavage (non-hydrolytic); by autocatalysis" evidence="11">
    <location>
        <begin position="192"/>
        <end position="193"/>
    </location>
</feature>
<dbReference type="GO" id="GO:0005886">
    <property type="term" value="C:plasma membrane"/>
    <property type="evidence" value="ECO:0007669"/>
    <property type="project" value="UniProtKB-SubCell"/>
</dbReference>
<dbReference type="Proteomes" id="UP000295678">
    <property type="component" value="Unassembled WGS sequence"/>
</dbReference>
<evidence type="ECO:0000256" key="11">
    <source>
        <dbReference type="HAMAP-Rule" id="MF_00664"/>
    </source>
</evidence>
<dbReference type="OrthoDB" id="9790893at2"/>
<organism evidence="13 14">
    <name type="scientific">Tepidamorphus gemmatus</name>
    <dbReference type="NCBI Taxonomy" id="747076"/>
    <lineage>
        <taxon>Bacteria</taxon>
        <taxon>Pseudomonadati</taxon>
        <taxon>Pseudomonadota</taxon>
        <taxon>Alphaproteobacteria</taxon>
        <taxon>Hyphomicrobiales</taxon>
        <taxon>Tepidamorphaceae</taxon>
        <taxon>Tepidamorphus</taxon>
    </lineage>
</organism>
<accession>A0A4R3LXR8</accession>
<feature type="chain" id="PRO_5023213361" description="Phosphatidylserine decarboxylase alpha chain" evidence="11">
    <location>
        <begin position="193"/>
        <end position="238"/>
    </location>
</feature>
<comment type="PTM">
    <text evidence="11">Is synthesized initially as an inactive proenzyme. Formation of the active enzyme involves a self-maturation process in which the active site pyruvoyl group is generated from an internal serine residue via an autocatalytic post-translational modification. Two non-identical subunits are generated from the proenzyme in this reaction, and the pyruvate is formed at the N-terminus of the alpha chain, which is derived from the carboxyl end of the proenzyme. The post-translation cleavage follows an unusual pathway, termed non-hydrolytic serinolysis, in which the side chain hydroxyl group of the serine supplies its oxygen atom to form the C-terminus of the beta chain, while the remainder of the serine residue undergoes an oxidative deamination to produce ammonia and the pyruvoyl prosthetic group on the alpha chain.</text>
</comment>
<evidence type="ECO:0000256" key="1">
    <source>
        <dbReference type="ARBA" id="ARBA00022475"/>
    </source>
</evidence>
<keyword evidence="14" id="KW-1185">Reference proteome</keyword>
<dbReference type="EC" id="4.1.1.65" evidence="11"/>
<dbReference type="InterPro" id="IPR003817">
    <property type="entry name" value="PS_Dcarbxylase"/>
</dbReference>
<name>A0A4R3LXR8_9HYPH</name>
<keyword evidence="7 11" id="KW-0594">Phospholipid biosynthesis</keyword>
<evidence type="ECO:0000256" key="2">
    <source>
        <dbReference type="ARBA" id="ARBA00022516"/>
    </source>
</evidence>
<evidence type="ECO:0000256" key="10">
    <source>
        <dbReference type="ARBA" id="ARBA00023317"/>
    </source>
</evidence>
<keyword evidence="12" id="KW-0812">Transmembrane</keyword>
<protein>
    <recommendedName>
        <fullName evidence="11">Phosphatidylserine decarboxylase proenzyme</fullName>
        <ecNumber evidence="11">4.1.1.65</ecNumber>
    </recommendedName>
    <component>
        <recommendedName>
            <fullName evidence="11">Phosphatidylserine decarboxylase alpha chain</fullName>
        </recommendedName>
    </component>
    <component>
        <recommendedName>
            <fullName evidence="11">Phosphatidylserine decarboxylase beta chain</fullName>
        </recommendedName>
    </component>
</protein>
<evidence type="ECO:0000256" key="8">
    <source>
        <dbReference type="ARBA" id="ARBA00023239"/>
    </source>
</evidence>
<dbReference type="NCBIfam" id="NF003678">
    <property type="entry name" value="PRK05305.1-2"/>
    <property type="match status" value="1"/>
</dbReference>
<evidence type="ECO:0000313" key="13">
    <source>
        <dbReference type="EMBL" id="TCT05412.1"/>
    </source>
</evidence>
<comment type="pathway">
    <text evidence="11">Phospholipid metabolism; phosphatidylethanolamine biosynthesis; phosphatidylethanolamine from CDP-diacylglycerol: step 2/2.</text>
</comment>
<dbReference type="EMBL" id="SMAK01000013">
    <property type="protein sequence ID" value="TCT05412.1"/>
    <property type="molecule type" value="Genomic_DNA"/>
</dbReference>
<keyword evidence="1 11" id="KW-1003">Cell membrane</keyword>
<comment type="subcellular location">
    <subcellularLocation>
        <location evidence="11">Cell membrane</location>
        <topology evidence="11">Peripheral membrane protein</topology>
    </subcellularLocation>
</comment>
<gene>
    <name evidence="11" type="primary">psd</name>
    <name evidence="13" type="ORF">EDC22_11334</name>
</gene>
<proteinExistence type="inferred from homology"/>
<keyword evidence="5 11" id="KW-0472">Membrane</keyword>
<keyword evidence="9 11" id="KW-1208">Phospholipid metabolism</keyword>
<comment type="caution">
    <text evidence="13">The sequence shown here is derived from an EMBL/GenBank/DDBJ whole genome shotgun (WGS) entry which is preliminary data.</text>
</comment>
<dbReference type="HAMAP" id="MF_00664">
    <property type="entry name" value="PS_decarb_PSD_A"/>
    <property type="match status" value="1"/>
</dbReference>
<dbReference type="Pfam" id="PF02666">
    <property type="entry name" value="PS_Dcarbxylase"/>
    <property type="match status" value="1"/>
</dbReference>
<dbReference type="PANTHER" id="PTHR35809:SF1">
    <property type="entry name" value="ARCHAETIDYLSERINE DECARBOXYLASE PROENZYME-RELATED"/>
    <property type="match status" value="1"/>
</dbReference>
<evidence type="ECO:0000256" key="4">
    <source>
        <dbReference type="ARBA" id="ARBA00023098"/>
    </source>
</evidence>
<comment type="similarity">
    <text evidence="11">Belongs to the phosphatidylserine decarboxylase family. PSD-A subfamily.</text>
</comment>
<feature type="chain" id="PRO_5023213362" description="Phosphatidylserine decarboxylase beta chain" evidence="11">
    <location>
        <begin position="1"/>
        <end position="192"/>
    </location>
</feature>
<keyword evidence="3 11" id="KW-0210">Decarboxylase</keyword>
<reference evidence="13 14" key="1">
    <citation type="submission" date="2019-03" db="EMBL/GenBank/DDBJ databases">
        <title>Genomic Encyclopedia of Type Strains, Phase IV (KMG-IV): sequencing the most valuable type-strain genomes for metagenomic binning, comparative biology and taxonomic classification.</title>
        <authorList>
            <person name="Goeker M."/>
        </authorList>
    </citation>
    <scope>NUCLEOTIDE SEQUENCE [LARGE SCALE GENOMIC DNA]</scope>
    <source>
        <strain evidence="13 14">DSM 19345</strain>
    </source>
</reference>
<keyword evidence="2 11" id="KW-0444">Lipid biosynthesis</keyword>
<dbReference type="UniPathway" id="UPA00558">
    <property type="reaction ID" value="UER00616"/>
</dbReference>